<dbReference type="Proteomes" id="UP000714618">
    <property type="component" value="Unassembled WGS sequence"/>
</dbReference>
<organism evidence="1 2">
    <name type="scientific">Aureobasidium mustum</name>
    <dbReference type="NCBI Taxonomy" id="2773714"/>
    <lineage>
        <taxon>Eukaryota</taxon>
        <taxon>Fungi</taxon>
        <taxon>Dikarya</taxon>
        <taxon>Ascomycota</taxon>
        <taxon>Pezizomycotina</taxon>
        <taxon>Dothideomycetes</taxon>
        <taxon>Dothideomycetidae</taxon>
        <taxon>Dothideales</taxon>
        <taxon>Saccotheciaceae</taxon>
        <taxon>Aureobasidium</taxon>
    </lineage>
</organism>
<dbReference type="OrthoDB" id="3924613at2759"/>
<evidence type="ECO:0000313" key="1">
    <source>
        <dbReference type="EMBL" id="CAD0093327.1"/>
    </source>
</evidence>
<dbReference type="AlphaFoldDB" id="A0A9N8JSE4"/>
<reference evidence="1" key="1">
    <citation type="submission" date="2020-06" db="EMBL/GenBank/DDBJ databases">
        <authorList>
            <person name="Onetto C."/>
        </authorList>
    </citation>
    <scope>NUCLEOTIDE SEQUENCE</scope>
</reference>
<protein>
    <submittedName>
        <fullName evidence="1">Uncharacterized protein</fullName>
    </submittedName>
</protein>
<accession>A0A9N8JSE4</accession>
<name>A0A9N8JSE4_9PEZI</name>
<dbReference type="EMBL" id="CAIJEO010000005">
    <property type="protein sequence ID" value="CAD0093327.1"/>
    <property type="molecule type" value="Genomic_DNA"/>
</dbReference>
<proteinExistence type="predicted"/>
<gene>
    <name evidence="1" type="ORF">AWRI4233_LOCUS4150</name>
</gene>
<keyword evidence="2" id="KW-1185">Reference proteome</keyword>
<comment type="caution">
    <text evidence="1">The sequence shown here is derived from an EMBL/GenBank/DDBJ whole genome shotgun (WGS) entry which is preliminary data.</text>
</comment>
<sequence length="63" mass="7108">MAEEDVSSQAASRRRLEGYATVLRLLQDAHPEDCDRIIQDLRRPKSLTGGVKTVLETWAPEVE</sequence>
<evidence type="ECO:0000313" key="2">
    <source>
        <dbReference type="Proteomes" id="UP000714618"/>
    </source>
</evidence>